<accession>A0A8H3DNE4</accession>
<dbReference type="SUPFAM" id="SSF81901">
    <property type="entry name" value="HCP-like"/>
    <property type="match status" value="1"/>
</dbReference>
<dbReference type="SMART" id="SM00028">
    <property type="entry name" value="TPR"/>
    <property type="match status" value="5"/>
</dbReference>
<evidence type="ECO:0000259" key="2">
    <source>
        <dbReference type="Pfam" id="PF12770"/>
    </source>
</evidence>
<dbReference type="InterPro" id="IPR011990">
    <property type="entry name" value="TPR-like_helical_dom_sf"/>
</dbReference>
<gene>
    <name evidence="3" type="ORF">RDB_LOCUS172758</name>
</gene>
<dbReference type="PROSITE" id="PS50005">
    <property type="entry name" value="TPR"/>
    <property type="match status" value="1"/>
</dbReference>
<feature type="domain" description="CHAT" evidence="2">
    <location>
        <begin position="802"/>
        <end position="1059"/>
    </location>
</feature>
<proteinExistence type="predicted"/>
<organism evidence="3 4">
    <name type="scientific">Rhizoctonia solani</name>
    <dbReference type="NCBI Taxonomy" id="456999"/>
    <lineage>
        <taxon>Eukaryota</taxon>
        <taxon>Fungi</taxon>
        <taxon>Dikarya</taxon>
        <taxon>Basidiomycota</taxon>
        <taxon>Agaricomycotina</taxon>
        <taxon>Agaricomycetes</taxon>
        <taxon>Cantharellales</taxon>
        <taxon>Ceratobasidiaceae</taxon>
        <taxon>Rhizoctonia</taxon>
    </lineage>
</organism>
<dbReference type="InterPro" id="IPR019734">
    <property type="entry name" value="TPR_rpt"/>
</dbReference>
<dbReference type="AlphaFoldDB" id="A0A8H3DNE4"/>
<dbReference type="Gene3D" id="1.25.40.10">
    <property type="entry name" value="Tetratricopeptide repeat domain"/>
    <property type="match status" value="3"/>
</dbReference>
<keyword evidence="1" id="KW-0802">TPR repeat</keyword>
<dbReference type="PANTHER" id="PTHR19959:SF119">
    <property type="entry name" value="FUNGAL LIPASE-LIKE DOMAIN-CONTAINING PROTEIN"/>
    <property type="match status" value="1"/>
</dbReference>
<feature type="repeat" description="TPR" evidence="1">
    <location>
        <begin position="400"/>
        <end position="433"/>
    </location>
</feature>
<comment type="caution">
    <text evidence="3">The sequence shown here is derived from an EMBL/GenBank/DDBJ whole genome shotgun (WGS) entry which is preliminary data.</text>
</comment>
<dbReference type="Proteomes" id="UP000663831">
    <property type="component" value="Unassembled WGS sequence"/>
</dbReference>
<sequence>MNKIRHELAQIDREIGYITGVLAQTPDDSPDIARWLDHLALAHSMRFDLSEEPEDIQKVIEYSSILLTLIPDDHPNLHDLLSNFGLAYRKRFQRLDEMDDVHQSIEYTSLALAITPDGHPKMPYRYEQLALSYNLRFERLGERDDIEKAIEYDSQAVDLTPDGDPNLPERLGRLGVSYCSRFDGFGELNDIEKAIEYQSRGLALAPDRQPQQTIILANLGKSYSNRFQQLNELNDLEKAIECQSRAVVLTPDDNPQLISLLANLGMIHRLRFQRLGELTDLEKAIEYQTRTVDMTPEDHPLLRTMLANLGAYQKDRFERLGELDDFVKAIKHEVHALTLTPDNHPHLSIRLFNLGASHRCLFQKLGGLDDLEKAMEYNLRGLALTPDGHPDLSIRLSSVATSYSDRFKQRGELNDFEKAIEYGSRALSLTPDSHPELPSRLVDLASLYNDRFQLLGNLNDLEQAIEYESCALELTTDDHPHFCVTHYNLAMLHLYYYDHTNEHSHLKDSLSSFRMACASIAGAPREKFWFACRWATHASKYSALNNIEAYQATIDLLPQFIWLGATTSQRYDDLKLVQTLPVDAASAAIISSEYSLALEWLEHARCIVWNQSHILRSPLDQLQGSHPSLATQLQTVATRLHLASSNFKDSRTLSSSLMATEQVGKERRQLVKEYDELLSQARALPGFENFLQPMKVNQLVHAARTGPIVVLNCHEDCCDALLIIPGQGAIAHHPLPDFTVMKARIVRSKIETSLKRQGLRERGVRIRQEAEAKYEFESALVILWNDVVKPILDCLGYLATVPTEALPHVTWCPTGEASFLPLHAAGDYDQPNSRVFDYVISSYTPTLTALISSAPSHLCPDSQVLAIGQAATPGHKPLPGTKTELGNIKLHVESKVKYSQLTDTQATPSAVLDAMEQHDWVHLACHAHQNVYDPTKSGFFLHGGTLDLAAINQRAFKKKGLAFLSACQTATGDEKLPDEAVHLASCMLMAGYSSVIATMWSVVDDDAPLIADKVYSQLMKEGKLGNGEAGKALHHSVAGLRERVGEKEFGRWVPYIHIGS</sequence>
<evidence type="ECO:0000313" key="4">
    <source>
        <dbReference type="Proteomes" id="UP000663831"/>
    </source>
</evidence>
<dbReference type="EMBL" id="CAJMWV010009690">
    <property type="protein sequence ID" value="CAE6539767.1"/>
    <property type="molecule type" value="Genomic_DNA"/>
</dbReference>
<dbReference type="Pfam" id="PF12770">
    <property type="entry name" value="CHAT"/>
    <property type="match status" value="1"/>
</dbReference>
<dbReference type="InterPro" id="IPR024983">
    <property type="entry name" value="CHAT_dom"/>
</dbReference>
<evidence type="ECO:0000313" key="3">
    <source>
        <dbReference type="EMBL" id="CAE6539767.1"/>
    </source>
</evidence>
<reference evidence="3" key="1">
    <citation type="submission" date="2021-01" db="EMBL/GenBank/DDBJ databases">
        <authorList>
            <person name="Kaushik A."/>
        </authorList>
    </citation>
    <scope>NUCLEOTIDE SEQUENCE</scope>
    <source>
        <strain evidence="3">AG3-1AP</strain>
    </source>
</reference>
<evidence type="ECO:0000256" key="1">
    <source>
        <dbReference type="PROSITE-ProRule" id="PRU00339"/>
    </source>
</evidence>
<dbReference type="PANTHER" id="PTHR19959">
    <property type="entry name" value="KINESIN LIGHT CHAIN"/>
    <property type="match status" value="1"/>
</dbReference>
<dbReference type="SUPFAM" id="SSF48452">
    <property type="entry name" value="TPR-like"/>
    <property type="match status" value="1"/>
</dbReference>
<name>A0A8H3DNE4_9AGAM</name>
<protein>
    <recommendedName>
        <fullName evidence="2">CHAT domain-containing protein</fullName>
    </recommendedName>
</protein>